<feature type="transmembrane region" description="Helical" evidence="1">
    <location>
        <begin position="76"/>
        <end position="97"/>
    </location>
</feature>
<protein>
    <recommendedName>
        <fullName evidence="4">ABC3 transporter permease protein domain-containing protein</fullName>
    </recommendedName>
</protein>
<feature type="transmembrane region" description="Helical" evidence="1">
    <location>
        <begin position="216"/>
        <end position="239"/>
    </location>
</feature>
<feature type="transmembrane region" description="Helical" evidence="1">
    <location>
        <begin position="125"/>
        <end position="146"/>
    </location>
</feature>
<dbReference type="AlphaFoldDB" id="A0A0R1GXG9"/>
<evidence type="ECO:0008006" key="4">
    <source>
        <dbReference type="Google" id="ProtNLM"/>
    </source>
</evidence>
<name>A0A0R1GXG9_9LACO</name>
<dbReference type="STRING" id="1423726.FC07_GL002771"/>
<keyword evidence="1" id="KW-0472">Membrane</keyword>
<feature type="transmembrane region" description="Helical" evidence="1">
    <location>
        <begin position="7"/>
        <end position="28"/>
    </location>
</feature>
<dbReference type="EMBL" id="AZDA01000046">
    <property type="protein sequence ID" value="KRK39051.1"/>
    <property type="molecule type" value="Genomic_DNA"/>
</dbReference>
<sequence>MRYHRVAAIILGVMMTLFLLFSLSTLIIRDFQQVALNLFESRLNLIDLPRKTLKQLPALQQLSQIRSGLVKTTGQIFVHSLLVFGIVVFIINTVSLLKRRSELIAYKIAGKGSALVSWQIALENVFLYLLFYLGVVLVLICFQGTYLKVLEKINQTVFQQQLPATLKTLQQHITNQQLDQIFKNQITAFNGHNLLFGDTIASQRTLADYDRYLLALLWRGCLIVFSASYLPALCYNWYLNRKVFR</sequence>
<proteinExistence type="predicted"/>
<reference evidence="2 3" key="1">
    <citation type="journal article" date="2015" name="Genome Announc.">
        <title>Expanding the biotechnology potential of lactobacilli through comparative genomics of 213 strains and associated genera.</title>
        <authorList>
            <person name="Sun Z."/>
            <person name="Harris H.M."/>
            <person name="McCann A."/>
            <person name="Guo C."/>
            <person name="Argimon S."/>
            <person name="Zhang W."/>
            <person name="Yang X."/>
            <person name="Jeffery I.B."/>
            <person name="Cooney J.C."/>
            <person name="Kagawa T.F."/>
            <person name="Liu W."/>
            <person name="Song Y."/>
            <person name="Salvetti E."/>
            <person name="Wrobel A."/>
            <person name="Rasinkangas P."/>
            <person name="Parkhill J."/>
            <person name="Rea M.C."/>
            <person name="O'Sullivan O."/>
            <person name="Ritari J."/>
            <person name="Douillard F.P."/>
            <person name="Paul Ross R."/>
            <person name="Yang R."/>
            <person name="Briner A.E."/>
            <person name="Felis G.E."/>
            <person name="de Vos W.M."/>
            <person name="Barrangou R."/>
            <person name="Klaenhammer T.R."/>
            <person name="Caufield P.W."/>
            <person name="Cui Y."/>
            <person name="Zhang H."/>
            <person name="O'Toole P.W."/>
        </authorList>
    </citation>
    <scope>NUCLEOTIDE SEQUENCE [LARGE SCALE GENOMIC DNA]</scope>
    <source>
        <strain evidence="2 3">DSM 20003</strain>
    </source>
</reference>
<keyword evidence="3" id="KW-1185">Reference proteome</keyword>
<accession>A0A0R1GXG9</accession>
<dbReference type="PATRIC" id="fig|1423726.3.peg.2881"/>
<evidence type="ECO:0000313" key="2">
    <source>
        <dbReference type="EMBL" id="KRK39051.1"/>
    </source>
</evidence>
<gene>
    <name evidence="2" type="ORF">FC07_GL002771</name>
</gene>
<keyword evidence="1" id="KW-0812">Transmembrane</keyword>
<keyword evidence="1" id="KW-1133">Transmembrane helix</keyword>
<dbReference type="Proteomes" id="UP000051461">
    <property type="component" value="Unassembled WGS sequence"/>
</dbReference>
<organism evidence="2 3">
    <name type="scientific">Loigolactobacillus bifermentans DSM 20003</name>
    <dbReference type="NCBI Taxonomy" id="1423726"/>
    <lineage>
        <taxon>Bacteria</taxon>
        <taxon>Bacillati</taxon>
        <taxon>Bacillota</taxon>
        <taxon>Bacilli</taxon>
        <taxon>Lactobacillales</taxon>
        <taxon>Lactobacillaceae</taxon>
        <taxon>Loigolactobacillus</taxon>
    </lineage>
</organism>
<comment type="caution">
    <text evidence="2">The sequence shown here is derived from an EMBL/GenBank/DDBJ whole genome shotgun (WGS) entry which is preliminary data.</text>
</comment>
<evidence type="ECO:0000256" key="1">
    <source>
        <dbReference type="SAM" id="Phobius"/>
    </source>
</evidence>
<evidence type="ECO:0000313" key="3">
    <source>
        <dbReference type="Proteomes" id="UP000051461"/>
    </source>
</evidence>